<evidence type="ECO:0000313" key="7">
    <source>
        <dbReference type="EMBL" id="CAD9956982.1"/>
    </source>
</evidence>
<dbReference type="InterPro" id="IPR007719">
    <property type="entry name" value="PCS_N"/>
</dbReference>
<dbReference type="InterPro" id="IPR038156">
    <property type="entry name" value="PCS_N_sf"/>
</dbReference>
<keyword evidence="2" id="KW-0104">Cadmium</keyword>
<keyword evidence="3" id="KW-0808">Transferase</keyword>
<dbReference type="GO" id="GO:0046872">
    <property type="term" value="F:metal ion binding"/>
    <property type="evidence" value="ECO:0007669"/>
    <property type="project" value="UniProtKB-KW"/>
</dbReference>
<dbReference type="AlphaFoldDB" id="A0A6U2ZLC4"/>
<reference evidence="7" key="1">
    <citation type="submission" date="2021-01" db="EMBL/GenBank/DDBJ databases">
        <authorList>
            <person name="Corre E."/>
            <person name="Pelletier E."/>
            <person name="Niang G."/>
            <person name="Scheremetjew M."/>
            <person name="Finn R."/>
            <person name="Kale V."/>
            <person name="Holt S."/>
            <person name="Cochrane G."/>
            <person name="Meng A."/>
            <person name="Brown T."/>
            <person name="Cohen L."/>
        </authorList>
    </citation>
    <scope>NUCLEOTIDE SEQUENCE</scope>
    <source>
        <strain evidence="7">CCMP125</strain>
    </source>
</reference>
<protein>
    <recommendedName>
        <fullName evidence="1">glutathione gamma-glutamylcysteinyltransferase</fullName>
        <ecNumber evidence="1">2.3.2.15</ecNumber>
    </recommendedName>
</protein>
<dbReference type="Gene3D" id="3.90.70.30">
    <property type="entry name" value="Phytochelatin synthase, N-terminal domain"/>
    <property type="match status" value="1"/>
</dbReference>
<sequence length="128" mass="14262">MQDLKSLLVVSYSRSAIGQTGDGHFSPVAAYDAMTDSVLVLDVARFKYPPYWISVSELYQAMIPCDEFTQQSRGWFVLEPPAHSDIYQGSVIRNESKRPAEQIPAVGDENPCPAHPVKVEFCPNNQSQ</sequence>
<dbReference type="Pfam" id="PF05023">
    <property type="entry name" value="Phytochelatin"/>
    <property type="match status" value="1"/>
</dbReference>
<evidence type="ECO:0000313" key="6">
    <source>
        <dbReference type="EMBL" id="CAD9956979.1"/>
    </source>
</evidence>
<proteinExistence type="predicted"/>
<dbReference type="PANTHER" id="PTHR33447">
    <property type="entry name" value="GLUTATHIONE GAMMA-GLUTAMYLCYSTEINYLTRANSFERASE"/>
    <property type="match status" value="1"/>
</dbReference>
<dbReference type="InterPro" id="IPR038765">
    <property type="entry name" value="Papain-like_cys_pep_sf"/>
</dbReference>
<evidence type="ECO:0000256" key="4">
    <source>
        <dbReference type="ARBA" id="ARBA00022723"/>
    </source>
</evidence>
<dbReference type="EMBL" id="HBHT01012033">
    <property type="protein sequence ID" value="CAD9956982.1"/>
    <property type="molecule type" value="Transcribed_RNA"/>
</dbReference>
<keyword evidence="4" id="KW-0479">Metal-binding</keyword>
<organism evidence="7">
    <name type="scientific">Entomoneis paludosa</name>
    <dbReference type="NCBI Taxonomy" id="265537"/>
    <lineage>
        <taxon>Eukaryota</taxon>
        <taxon>Sar</taxon>
        <taxon>Stramenopiles</taxon>
        <taxon>Ochrophyta</taxon>
        <taxon>Bacillariophyta</taxon>
        <taxon>Bacillariophyceae</taxon>
        <taxon>Bacillariophycidae</taxon>
        <taxon>Entomoneidaceae</taxon>
        <taxon>Entomoneis</taxon>
    </lineage>
</organism>
<dbReference type="GO" id="GO:0016756">
    <property type="term" value="F:glutathione gamma-glutamylcysteinyltransferase activity"/>
    <property type="evidence" value="ECO:0007669"/>
    <property type="project" value="UniProtKB-EC"/>
</dbReference>
<evidence type="ECO:0000256" key="2">
    <source>
        <dbReference type="ARBA" id="ARBA00022539"/>
    </source>
</evidence>
<evidence type="ECO:0000259" key="5">
    <source>
        <dbReference type="PROSITE" id="PS51443"/>
    </source>
</evidence>
<dbReference type="EC" id="2.3.2.15" evidence="1"/>
<name>A0A6U2ZLC4_9STRA</name>
<dbReference type="PANTHER" id="PTHR33447:SF24">
    <property type="entry name" value="GLUTATHIONE GAMMA-GLUTAMYLCYSTEINYLTRANSFERASE"/>
    <property type="match status" value="1"/>
</dbReference>
<dbReference type="GO" id="GO:0046938">
    <property type="term" value="P:phytochelatin biosynthetic process"/>
    <property type="evidence" value="ECO:0007669"/>
    <property type="project" value="InterPro"/>
</dbReference>
<dbReference type="GO" id="GO:0010038">
    <property type="term" value="P:response to metal ion"/>
    <property type="evidence" value="ECO:0007669"/>
    <property type="project" value="InterPro"/>
</dbReference>
<dbReference type="EMBL" id="HBHT01012032">
    <property type="protein sequence ID" value="CAD9956979.1"/>
    <property type="molecule type" value="Transcribed_RNA"/>
</dbReference>
<dbReference type="SUPFAM" id="SSF54001">
    <property type="entry name" value="Cysteine proteinases"/>
    <property type="match status" value="1"/>
</dbReference>
<gene>
    <name evidence="6" type="ORF">APAL1065_LOCUS8069</name>
    <name evidence="7" type="ORF">APAL1065_LOCUS8070</name>
</gene>
<evidence type="ECO:0000256" key="1">
    <source>
        <dbReference type="ARBA" id="ARBA00012468"/>
    </source>
</evidence>
<evidence type="ECO:0000256" key="3">
    <source>
        <dbReference type="ARBA" id="ARBA00022679"/>
    </source>
</evidence>
<dbReference type="InterPro" id="IPR040409">
    <property type="entry name" value="PCS-like"/>
</dbReference>
<feature type="domain" description="Peptidase C83" evidence="5">
    <location>
        <begin position="1"/>
        <end position="83"/>
    </location>
</feature>
<accession>A0A6U2ZLC4</accession>
<dbReference type="PROSITE" id="PS51443">
    <property type="entry name" value="PCS"/>
    <property type="match status" value="1"/>
</dbReference>